<accession>A0A0E9RLM1</accession>
<protein>
    <submittedName>
        <fullName evidence="1">Uncharacterized protein</fullName>
    </submittedName>
</protein>
<reference evidence="1" key="2">
    <citation type="journal article" date="2015" name="Fish Shellfish Immunol.">
        <title>Early steps in the European eel (Anguilla anguilla)-Vibrio vulnificus interaction in the gills: Role of the RtxA13 toxin.</title>
        <authorList>
            <person name="Callol A."/>
            <person name="Pajuelo D."/>
            <person name="Ebbesson L."/>
            <person name="Teles M."/>
            <person name="MacKenzie S."/>
            <person name="Amaro C."/>
        </authorList>
    </citation>
    <scope>NUCLEOTIDE SEQUENCE</scope>
</reference>
<reference evidence="1" key="1">
    <citation type="submission" date="2014-11" db="EMBL/GenBank/DDBJ databases">
        <authorList>
            <person name="Amaro Gonzalez C."/>
        </authorList>
    </citation>
    <scope>NUCLEOTIDE SEQUENCE</scope>
</reference>
<dbReference type="EMBL" id="GBXM01078526">
    <property type="protein sequence ID" value="JAH30051.1"/>
    <property type="molecule type" value="Transcribed_RNA"/>
</dbReference>
<organism evidence="1">
    <name type="scientific">Anguilla anguilla</name>
    <name type="common">European freshwater eel</name>
    <name type="synonym">Muraena anguilla</name>
    <dbReference type="NCBI Taxonomy" id="7936"/>
    <lineage>
        <taxon>Eukaryota</taxon>
        <taxon>Metazoa</taxon>
        <taxon>Chordata</taxon>
        <taxon>Craniata</taxon>
        <taxon>Vertebrata</taxon>
        <taxon>Euteleostomi</taxon>
        <taxon>Actinopterygii</taxon>
        <taxon>Neopterygii</taxon>
        <taxon>Teleostei</taxon>
        <taxon>Anguilliformes</taxon>
        <taxon>Anguillidae</taxon>
        <taxon>Anguilla</taxon>
    </lineage>
</organism>
<dbReference type="AlphaFoldDB" id="A0A0E9RLM1"/>
<sequence length="36" mass="4262">MCKNNMKPVCKMNVFLHCIGVIMYCDKRIICRDHGF</sequence>
<evidence type="ECO:0000313" key="1">
    <source>
        <dbReference type="EMBL" id="JAH30051.1"/>
    </source>
</evidence>
<name>A0A0E9RLM1_ANGAN</name>
<proteinExistence type="predicted"/>